<dbReference type="EMBL" id="CP002006">
    <property type="protein sequence ID" value="ADE83323.1"/>
    <property type="molecule type" value="Genomic_DNA"/>
</dbReference>
<reference evidence="2 3" key="1">
    <citation type="journal article" date="2010" name="Microb. Ecol.">
        <title>Comparative genome analysis of Prevotella ruminicola and Prevotella bryantii: insights into their environmental niche.</title>
        <authorList>
            <consortium name="North American Consortium for Rumen Bacteria"/>
            <person name="Purushe J."/>
            <person name="Fouts D.E."/>
            <person name="Morrison M."/>
            <person name="White B.A."/>
            <person name="Mackie R.I."/>
            <person name="Coutinho P.M."/>
            <person name="Henrissat B."/>
            <person name="Nelson K.E."/>
        </authorList>
    </citation>
    <scope>NUCLEOTIDE SEQUENCE [LARGE SCALE GENOMIC DNA]</scope>
    <source>
        <strain evidence="3">ATCC 19189 / JCM 8958 / 23</strain>
    </source>
</reference>
<evidence type="ECO:0000259" key="1">
    <source>
        <dbReference type="Pfam" id="PF13480"/>
    </source>
</evidence>
<dbReference type="AlphaFoldDB" id="D5ESC2"/>
<dbReference type="InterPro" id="IPR016181">
    <property type="entry name" value="Acyl_CoA_acyltransferase"/>
</dbReference>
<dbReference type="Proteomes" id="UP000000927">
    <property type="component" value="Chromosome"/>
</dbReference>
<dbReference type="SUPFAM" id="SSF55729">
    <property type="entry name" value="Acyl-CoA N-acyltransferases (Nat)"/>
    <property type="match status" value="1"/>
</dbReference>
<dbReference type="HOGENOM" id="CLU_849057_0_0_10"/>
<name>D5ESC2_XYLR2</name>
<keyword evidence="3" id="KW-1185">Reference proteome</keyword>
<dbReference type="KEGG" id="pru:PRU_1208"/>
<organism evidence="2 3">
    <name type="scientific">Xylanibacter ruminicola (strain ATCC 19189 / DSM 19721 / CIP 105475 / JCM 8958 / 23)</name>
    <name type="common">Prevotella ruminicola</name>
    <dbReference type="NCBI Taxonomy" id="264731"/>
    <lineage>
        <taxon>Bacteria</taxon>
        <taxon>Pseudomonadati</taxon>
        <taxon>Bacteroidota</taxon>
        <taxon>Bacteroidia</taxon>
        <taxon>Bacteroidales</taxon>
        <taxon>Prevotellaceae</taxon>
        <taxon>Xylanibacter</taxon>
    </lineage>
</organism>
<dbReference type="Pfam" id="PF13480">
    <property type="entry name" value="Acetyltransf_6"/>
    <property type="match status" value="1"/>
</dbReference>
<dbReference type="InterPro" id="IPR038740">
    <property type="entry name" value="BioF2-like_GNAT_dom"/>
</dbReference>
<evidence type="ECO:0000313" key="3">
    <source>
        <dbReference type="Proteomes" id="UP000000927"/>
    </source>
</evidence>
<sequence length="341" mass="40762">MKFVQFVPKNIYLCSMSQLITTIYTKSKGMPTLRQGSYFHSQELMEVCEAAPRQRPYMVVIHNETGRELCHMLGIVRYRTLILPPFLLIHCRILGEGVYDEDCGYKKDELFDRMLSALTHKLNKRVLFMEMSNLSTKMFGYKVLRENGYYPVNWMSIHNSLHRHAPEERITPKLQKRIDHAHERGAKTEIVSNEHDFKAFSKLLRKHHILKPKRYIPDDIFFRELMEGQNGNLFITKYHEKVIACAACVYSQGDAYLWYSAFRRKTFHALHPDTIVVWDVMKHAYNEGYQHMRFMDVGLPFHKNPYREFILRFGGKEQSTYRWFRFSIRWVNKLLAWIYRE</sequence>
<dbReference type="Gene3D" id="3.40.630.30">
    <property type="match status" value="1"/>
</dbReference>
<gene>
    <name evidence="2" type="ordered locus">PRU_1208</name>
</gene>
<protein>
    <recommendedName>
        <fullName evidence="1">BioF2-like acetyltransferase domain-containing protein</fullName>
    </recommendedName>
</protein>
<evidence type="ECO:0000313" key="2">
    <source>
        <dbReference type="EMBL" id="ADE83323.1"/>
    </source>
</evidence>
<proteinExistence type="predicted"/>
<accession>D5ESC2</accession>
<dbReference type="eggNOG" id="COG2348">
    <property type="taxonomic scope" value="Bacteria"/>
</dbReference>
<feature type="domain" description="BioF2-like acetyltransferase" evidence="1">
    <location>
        <begin position="221"/>
        <end position="295"/>
    </location>
</feature>
<dbReference type="STRING" id="264731.PRU_1208"/>